<gene>
    <name evidence="2" type="ORF">J2045_003957</name>
</gene>
<reference evidence="2 3" key="1">
    <citation type="submission" date="2023-07" db="EMBL/GenBank/DDBJ databases">
        <title>Genomic Encyclopedia of Type Strains, Phase IV (KMG-IV): sequencing the most valuable type-strain genomes for metagenomic binning, comparative biology and taxonomic classification.</title>
        <authorList>
            <person name="Goeker M."/>
        </authorList>
    </citation>
    <scope>NUCLEOTIDE SEQUENCE [LARGE SCALE GENOMIC DNA]</scope>
    <source>
        <strain evidence="2 3">DSM 1111</strain>
    </source>
</reference>
<keyword evidence="1" id="KW-0812">Transmembrane</keyword>
<keyword evidence="1" id="KW-0472">Membrane</keyword>
<feature type="transmembrane region" description="Helical" evidence="1">
    <location>
        <begin position="15"/>
        <end position="37"/>
    </location>
</feature>
<comment type="caution">
    <text evidence="2">The sequence shown here is derived from an EMBL/GenBank/DDBJ whole genome shotgun (WGS) entry which is preliminary data.</text>
</comment>
<accession>A0ABU0GC38</accession>
<evidence type="ECO:0000313" key="2">
    <source>
        <dbReference type="EMBL" id="MDQ0422907.1"/>
    </source>
</evidence>
<keyword evidence="3" id="KW-1185">Reference proteome</keyword>
<evidence type="ECO:0000256" key="1">
    <source>
        <dbReference type="SAM" id="Phobius"/>
    </source>
</evidence>
<name>A0ABU0GC38_9HYPH</name>
<dbReference type="RefSeq" id="WP_307376063.1">
    <property type="nucleotide sequence ID" value="NZ_JAUSUW010000014.1"/>
</dbReference>
<dbReference type="Proteomes" id="UP001238496">
    <property type="component" value="Unassembled WGS sequence"/>
</dbReference>
<dbReference type="EMBL" id="JAUSUW010000014">
    <property type="protein sequence ID" value="MDQ0422907.1"/>
    <property type="molecule type" value="Genomic_DNA"/>
</dbReference>
<protein>
    <submittedName>
        <fullName evidence="2">Uncharacterized protein</fullName>
    </submittedName>
</protein>
<evidence type="ECO:0000313" key="3">
    <source>
        <dbReference type="Proteomes" id="UP001238496"/>
    </source>
</evidence>
<sequence>MNDDALLPSLLARSALARLCFAALLIVLIWGGIQWAVSLP</sequence>
<keyword evidence="1" id="KW-1133">Transmembrane helix</keyword>
<proteinExistence type="predicted"/>
<organism evidence="2 3">
    <name type="scientific">Peteryoungia aggregata LMG 23059</name>
    <dbReference type="NCBI Taxonomy" id="1368425"/>
    <lineage>
        <taxon>Bacteria</taxon>
        <taxon>Pseudomonadati</taxon>
        <taxon>Pseudomonadota</taxon>
        <taxon>Alphaproteobacteria</taxon>
        <taxon>Hyphomicrobiales</taxon>
        <taxon>Rhizobiaceae</taxon>
        <taxon>Peteryoungia</taxon>
    </lineage>
</organism>